<dbReference type="AlphaFoldDB" id="A0A1H8NJ45"/>
<dbReference type="EMBL" id="FODE01000062">
    <property type="protein sequence ID" value="SEO29741.1"/>
    <property type="molecule type" value="Genomic_DNA"/>
</dbReference>
<feature type="chain" id="PRO_5011766328" evidence="4">
    <location>
        <begin position="22"/>
        <end position="529"/>
    </location>
</feature>
<dbReference type="GO" id="GO:0030288">
    <property type="term" value="C:outer membrane-bounded periplasmic space"/>
    <property type="evidence" value="ECO:0007669"/>
    <property type="project" value="UniProtKB-ARBA"/>
</dbReference>
<dbReference type="GO" id="GO:0015833">
    <property type="term" value="P:peptide transport"/>
    <property type="evidence" value="ECO:0007669"/>
    <property type="project" value="TreeGrafter"/>
</dbReference>
<dbReference type="InterPro" id="IPR006311">
    <property type="entry name" value="TAT_signal"/>
</dbReference>
<evidence type="ECO:0000313" key="6">
    <source>
        <dbReference type="EMBL" id="SEO29741.1"/>
    </source>
</evidence>
<evidence type="ECO:0000313" key="7">
    <source>
        <dbReference type="Proteomes" id="UP000199054"/>
    </source>
</evidence>
<dbReference type="RefSeq" id="WP_090617521.1">
    <property type="nucleotide sequence ID" value="NZ_CP067124.1"/>
</dbReference>
<comment type="subcellular location">
    <subcellularLocation>
        <location evidence="1">Periplasm</location>
    </subcellularLocation>
</comment>
<feature type="domain" description="Solute-binding protein family 5" evidence="5">
    <location>
        <begin position="82"/>
        <end position="436"/>
    </location>
</feature>
<dbReference type="PIRSF" id="PIRSF002741">
    <property type="entry name" value="MppA"/>
    <property type="match status" value="1"/>
</dbReference>
<dbReference type="Proteomes" id="UP000199054">
    <property type="component" value="Unassembled WGS sequence"/>
</dbReference>
<keyword evidence="7" id="KW-1185">Reference proteome</keyword>
<accession>A0A1H8NJ45</accession>
<dbReference type="PROSITE" id="PS01040">
    <property type="entry name" value="SBP_BACTERIAL_5"/>
    <property type="match status" value="1"/>
</dbReference>
<keyword evidence="3 4" id="KW-0732">Signal</keyword>
<dbReference type="Gene3D" id="3.10.105.10">
    <property type="entry name" value="Dipeptide-binding Protein, Domain 3"/>
    <property type="match status" value="1"/>
</dbReference>
<evidence type="ECO:0000256" key="3">
    <source>
        <dbReference type="ARBA" id="ARBA00022729"/>
    </source>
</evidence>
<dbReference type="GO" id="GO:1904680">
    <property type="term" value="F:peptide transmembrane transporter activity"/>
    <property type="evidence" value="ECO:0007669"/>
    <property type="project" value="TreeGrafter"/>
</dbReference>
<dbReference type="GO" id="GO:0043190">
    <property type="term" value="C:ATP-binding cassette (ABC) transporter complex"/>
    <property type="evidence" value="ECO:0007669"/>
    <property type="project" value="InterPro"/>
</dbReference>
<dbReference type="STRING" id="34002.SAMN04489859_106210"/>
<name>A0A1H8NJ45_9RHOB</name>
<dbReference type="PANTHER" id="PTHR30290">
    <property type="entry name" value="PERIPLASMIC BINDING COMPONENT OF ABC TRANSPORTER"/>
    <property type="match status" value="1"/>
</dbReference>
<evidence type="ECO:0000256" key="1">
    <source>
        <dbReference type="ARBA" id="ARBA00004418"/>
    </source>
</evidence>
<dbReference type="SUPFAM" id="SSF53850">
    <property type="entry name" value="Periplasmic binding protein-like II"/>
    <property type="match status" value="1"/>
</dbReference>
<organism evidence="6 7">
    <name type="scientific">Paracoccus alcaliphilus</name>
    <dbReference type="NCBI Taxonomy" id="34002"/>
    <lineage>
        <taxon>Bacteria</taxon>
        <taxon>Pseudomonadati</taxon>
        <taxon>Pseudomonadota</taxon>
        <taxon>Alphaproteobacteria</taxon>
        <taxon>Rhodobacterales</taxon>
        <taxon>Paracoccaceae</taxon>
        <taxon>Paracoccus</taxon>
    </lineage>
</organism>
<dbReference type="InterPro" id="IPR000914">
    <property type="entry name" value="SBP_5_dom"/>
</dbReference>
<dbReference type="InterPro" id="IPR039424">
    <property type="entry name" value="SBP_5"/>
</dbReference>
<dbReference type="OrthoDB" id="9803988at2"/>
<evidence type="ECO:0000256" key="2">
    <source>
        <dbReference type="ARBA" id="ARBA00005695"/>
    </source>
</evidence>
<dbReference type="InterPro" id="IPR030678">
    <property type="entry name" value="Peptide/Ni-bd"/>
</dbReference>
<protein>
    <submittedName>
        <fullName evidence="6">Peptide/nickel transport system substrate-binding protein</fullName>
    </submittedName>
</protein>
<dbReference type="PROSITE" id="PS51318">
    <property type="entry name" value="TAT"/>
    <property type="match status" value="1"/>
</dbReference>
<comment type="similarity">
    <text evidence="2">Belongs to the bacterial solute-binding protein 5 family.</text>
</comment>
<evidence type="ECO:0000259" key="5">
    <source>
        <dbReference type="Pfam" id="PF00496"/>
    </source>
</evidence>
<evidence type="ECO:0000256" key="4">
    <source>
        <dbReference type="SAM" id="SignalP"/>
    </source>
</evidence>
<dbReference type="CDD" id="cd08508">
    <property type="entry name" value="PBP2_NikA_DppA_OppA_like_1"/>
    <property type="match status" value="1"/>
</dbReference>
<dbReference type="InterPro" id="IPR023765">
    <property type="entry name" value="SBP_5_CS"/>
</dbReference>
<dbReference type="Gene3D" id="3.40.190.10">
    <property type="entry name" value="Periplasmic binding protein-like II"/>
    <property type="match status" value="1"/>
</dbReference>
<dbReference type="Pfam" id="PF00496">
    <property type="entry name" value="SBP_bac_5"/>
    <property type="match status" value="1"/>
</dbReference>
<sequence length="529" mass="58180">MLINRRRILHMSVAAAAASFASPGLLRAQGSDRPIRIALAATSPRVIDPIFSTLGADNWVNLQVYEHLVSPPNGKFATQDDEYRPMLAESWDKSDDARTWTFKLRKDVPFHGDYGTLTAEDVVFSFERAKREGIATASYANVQSIVASGPDEVTFTLNGPDPFFLGGVISIPTSQIVCKNAVEEKGENFGKEPVGTGPYAVERLSSSGVNTLRFDGYWGETPKTARIDFLYTSDTTSRTLSMMSGDVDMIEAVRAPGWVQQIRQQNDALIVDQTQPGSFNTLFFNLTKAPFDNPLVRKAVATAIDSAVVAQALAPFGAQTWTLSPPEYPSGWSAEDLSDDLRYDYDPDRARELLTEAGHGNGLSFTAGISQREDYRSIMLILQELMRPAGINMNLNIMDHAAFHGANRQDANSLVLYSQSLPPVPLEYMSRYLSSAAVVKSDGTGGDNFSHYGIAMPGVDDQIETMRQATTIEEYSSIGREIEKKVQEDLPLMGIGNLGYAIVRNPEVDLGYEVESGYARWRLDLAQRA</sequence>
<proteinExistence type="inferred from homology"/>
<reference evidence="6 7" key="1">
    <citation type="submission" date="2016-10" db="EMBL/GenBank/DDBJ databases">
        <authorList>
            <person name="de Groot N.N."/>
        </authorList>
    </citation>
    <scope>NUCLEOTIDE SEQUENCE [LARGE SCALE GENOMIC DNA]</scope>
    <source>
        <strain evidence="6 7">DSM 8512</strain>
    </source>
</reference>
<gene>
    <name evidence="6" type="ORF">SAMN04489859_106210</name>
</gene>
<feature type="signal peptide" evidence="4">
    <location>
        <begin position="1"/>
        <end position="21"/>
    </location>
</feature>